<dbReference type="SUPFAM" id="SSF53822">
    <property type="entry name" value="Periplasmic binding protein-like I"/>
    <property type="match status" value="1"/>
</dbReference>
<name>A0ABY5P4T4_9LACT</name>
<evidence type="ECO:0000313" key="7">
    <source>
        <dbReference type="Proteomes" id="UP001315967"/>
    </source>
</evidence>
<organism evidence="6 7">
    <name type="scientific">Fundicoccus culcitae</name>
    <dbReference type="NCBI Taxonomy" id="2969821"/>
    <lineage>
        <taxon>Bacteria</taxon>
        <taxon>Bacillati</taxon>
        <taxon>Bacillota</taxon>
        <taxon>Bacilli</taxon>
        <taxon>Lactobacillales</taxon>
        <taxon>Aerococcaceae</taxon>
        <taxon>Fundicoccus</taxon>
    </lineage>
</organism>
<dbReference type="Gene3D" id="1.10.260.40">
    <property type="entry name" value="lambda repressor-like DNA-binding domains"/>
    <property type="match status" value="1"/>
</dbReference>
<proteinExistence type="predicted"/>
<dbReference type="InterPro" id="IPR010982">
    <property type="entry name" value="Lambda_DNA-bd_dom_sf"/>
</dbReference>
<dbReference type="InterPro" id="IPR028082">
    <property type="entry name" value="Peripla_BP_I"/>
</dbReference>
<dbReference type="RefSeq" id="WP_313793260.1">
    <property type="nucleotide sequence ID" value="NZ_CP102453.1"/>
</dbReference>
<feature type="domain" description="HTH cro/C1-type" evidence="5">
    <location>
        <begin position="5"/>
        <end position="48"/>
    </location>
</feature>
<reference evidence="6 7" key="1">
    <citation type="submission" date="2022-08" db="EMBL/GenBank/DDBJ databases">
        <title>Aerococcaceae sp. nov isolated from spoiled eye mask.</title>
        <authorList>
            <person name="Zhou G."/>
            <person name="Xie X.-B."/>
            <person name="Shi Q.-S."/>
            <person name="Wang Y.-S."/>
            <person name="Wen X."/>
            <person name="Peng H."/>
            <person name="Yang X.-J."/>
            <person name="Tao H.-B."/>
            <person name="Huang X.-M."/>
        </authorList>
    </citation>
    <scope>NUCLEOTIDE SEQUENCE [LARGE SCALE GENOMIC DNA]</scope>
    <source>
        <strain evidence="7">DM20194951</strain>
    </source>
</reference>
<evidence type="ECO:0000313" key="6">
    <source>
        <dbReference type="EMBL" id="UUX33757.1"/>
    </source>
</evidence>
<evidence type="ECO:0000256" key="2">
    <source>
        <dbReference type="ARBA" id="ARBA00023125"/>
    </source>
</evidence>
<protein>
    <submittedName>
        <fullName evidence="6">LacI family transcriptional regulator</fullName>
    </submittedName>
</protein>
<dbReference type="PANTHER" id="PTHR30146:SF109">
    <property type="entry name" value="HTH-TYPE TRANSCRIPTIONAL REGULATOR GALS"/>
    <property type="match status" value="1"/>
</dbReference>
<dbReference type="SMART" id="SM00354">
    <property type="entry name" value="HTH_LACI"/>
    <property type="match status" value="1"/>
</dbReference>
<dbReference type="PROSITE" id="PS50943">
    <property type="entry name" value="HTH_CROC1"/>
    <property type="match status" value="1"/>
</dbReference>
<dbReference type="InterPro" id="IPR000843">
    <property type="entry name" value="HTH_LacI"/>
</dbReference>
<dbReference type="PRINTS" id="PR00036">
    <property type="entry name" value="HTHLACI"/>
</dbReference>
<dbReference type="SUPFAM" id="SSF47413">
    <property type="entry name" value="lambda repressor-like DNA-binding domains"/>
    <property type="match status" value="1"/>
</dbReference>
<feature type="domain" description="HTH lacI-type" evidence="4">
    <location>
        <begin position="4"/>
        <end position="58"/>
    </location>
</feature>
<keyword evidence="7" id="KW-1185">Reference proteome</keyword>
<evidence type="ECO:0000259" key="5">
    <source>
        <dbReference type="PROSITE" id="PS50943"/>
    </source>
</evidence>
<dbReference type="InterPro" id="IPR001761">
    <property type="entry name" value="Peripla_BP/Lac1_sug-bd_dom"/>
</dbReference>
<dbReference type="Proteomes" id="UP001315967">
    <property type="component" value="Chromosome"/>
</dbReference>
<evidence type="ECO:0000256" key="3">
    <source>
        <dbReference type="ARBA" id="ARBA00023163"/>
    </source>
</evidence>
<dbReference type="CDD" id="cd01392">
    <property type="entry name" value="HTH_LacI"/>
    <property type="match status" value="1"/>
</dbReference>
<dbReference type="EMBL" id="CP102453">
    <property type="protein sequence ID" value="UUX33757.1"/>
    <property type="molecule type" value="Genomic_DNA"/>
</dbReference>
<dbReference type="Gene3D" id="3.40.50.2300">
    <property type="match status" value="2"/>
</dbReference>
<keyword evidence="1" id="KW-0805">Transcription regulation</keyword>
<dbReference type="InterPro" id="IPR001387">
    <property type="entry name" value="Cro/C1-type_HTH"/>
</dbReference>
<keyword evidence="3" id="KW-0804">Transcription</keyword>
<dbReference type="CDD" id="cd06267">
    <property type="entry name" value="PBP1_LacI_sugar_binding-like"/>
    <property type="match status" value="1"/>
</dbReference>
<dbReference type="PANTHER" id="PTHR30146">
    <property type="entry name" value="LACI-RELATED TRANSCRIPTIONAL REPRESSOR"/>
    <property type="match status" value="1"/>
</dbReference>
<evidence type="ECO:0000256" key="1">
    <source>
        <dbReference type="ARBA" id="ARBA00023015"/>
    </source>
</evidence>
<sequence length="327" mass="36611">MQNPTIKDIANKAGVSTASVSRVLNKTGYISEDLVEKVMKAVNELNYIPNNIAKSLKVQKTNTIGVIIQDISNPFFMKIAKGIEDVLRQTEYNLLITSGEDNREKEASLLRMFTEKRVDGLILALSENHEDMLSSASKSGIPILLVDRELNLNLEVDKITENNYLSAYHLTEKIIKTGAKKIGVISGLPNVLIAQERYRGFVNCINDYGLPLTSDLIFEGDYSFDSGKDAINYFRSKNQLPDAIISLNNAMTNGAVTELLNQSIFDIIIGSYGEIEFQEYLPGLKIFSVIQAPYHLGKLAGQIMLERVMHTELIEKRSIVHTNSYNW</sequence>
<keyword evidence="2" id="KW-0238">DNA-binding</keyword>
<dbReference type="PROSITE" id="PS00356">
    <property type="entry name" value="HTH_LACI_1"/>
    <property type="match status" value="1"/>
</dbReference>
<evidence type="ECO:0000259" key="4">
    <source>
        <dbReference type="PROSITE" id="PS50932"/>
    </source>
</evidence>
<dbReference type="PROSITE" id="PS50932">
    <property type="entry name" value="HTH_LACI_2"/>
    <property type="match status" value="1"/>
</dbReference>
<dbReference type="Pfam" id="PF00532">
    <property type="entry name" value="Peripla_BP_1"/>
    <property type="match status" value="1"/>
</dbReference>
<dbReference type="Pfam" id="PF00356">
    <property type="entry name" value="LacI"/>
    <property type="match status" value="1"/>
</dbReference>
<accession>A0ABY5P4T4</accession>
<gene>
    <name evidence="6" type="ORF">NRE15_12835</name>
</gene>